<dbReference type="Pfam" id="PF02225">
    <property type="entry name" value="PA"/>
    <property type="match status" value="1"/>
</dbReference>
<evidence type="ECO:0000313" key="2">
    <source>
        <dbReference type="EMBL" id="CAE8683078.1"/>
    </source>
</evidence>
<gene>
    <name evidence="2" type="ORF">PGLA2088_LOCUS23278</name>
</gene>
<accession>A0A813JUD2</accession>
<feature type="non-terminal residue" evidence="2">
    <location>
        <position position="1"/>
    </location>
</feature>
<feature type="domain" description="PA" evidence="1">
    <location>
        <begin position="87"/>
        <end position="150"/>
    </location>
</feature>
<reference evidence="2" key="1">
    <citation type="submission" date="2021-02" db="EMBL/GenBank/DDBJ databases">
        <authorList>
            <person name="Dougan E. K."/>
            <person name="Rhodes N."/>
            <person name="Thang M."/>
            <person name="Chan C."/>
        </authorList>
    </citation>
    <scope>NUCLEOTIDE SEQUENCE</scope>
</reference>
<feature type="non-terminal residue" evidence="2">
    <location>
        <position position="151"/>
    </location>
</feature>
<dbReference type="AlphaFoldDB" id="A0A813JUD2"/>
<comment type="caution">
    <text evidence="2">The sequence shown here is derived from an EMBL/GenBank/DDBJ whole genome shotgun (WGS) entry which is preliminary data.</text>
</comment>
<sequence>ELIMDVPSLSYLLLLGSAALFWRASAGIAAAEQVLLTNLTATGSGGIEEHLAAPARWNAWQPQRCAVGSHWRCGCPQPPGATLAAISGPLLAAPGRSNAGLGEACSSDSLPAAPRFSGSVLLARRGTCSFSTKAQVALESGYCGLLVVNQK</sequence>
<dbReference type="Gene3D" id="3.50.30.30">
    <property type="match status" value="1"/>
</dbReference>
<proteinExistence type="predicted"/>
<dbReference type="InterPro" id="IPR046450">
    <property type="entry name" value="PA_dom_sf"/>
</dbReference>
<evidence type="ECO:0000259" key="1">
    <source>
        <dbReference type="Pfam" id="PF02225"/>
    </source>
</evidence>
<dbReference type="EMBL" id="CAJNNW010026155">
    <property type="protein sequence ID" value="CAE8683078.1"/>
    <property type="molecule type" value="Genomic_DNA"/>
</dbReference>
<name>A0A813JUD2_POLGL</name>
<organism evidence="2 3">
    <name type="scientific">Polarella glacialis</name>
    <name type="common">Dinoflagellate</name>
    <dbReference type="NCBI Taxonomy" id="89957"/>
    <lineage>
        <taxon>Eukaryota</taxon>
        <taxon>Sar</taxon>
        <taxon>Alveolata</taxon>
        <taxon>Dinophyceae</taxon>
        <taxon>Suessiales</taxon>
        <taxon>Suessiaceae</taxon>
        <taxon>Polarella</taxon>
    </lineage>
</organism>
<evidence type="ECO:0000313" key="3">
    <source>
        <dbReference type="Proteomes" id="UP000626109"/>
    </source>
</evidence>
<dbReference type="Proteomes" id="UP000626109">
    <property type="component" value="Unassembled WGS sequence"/>
</dbReference>
<dbReference type="InterPro" id="IPR003137">
    <property type="entry name" value="PA_domain"/>
</dbReference>
<dbReference type="SUPFAM" id="SSF52025">
    <property type="entry name" value="PA domain"/>
    <property type="match status" value="1"/>
</dbReference>
<protein>
    <recommendedName>
        <fullName evidence="1">PA domain-containing protein</fullName>
    </recommendedName>
</protein>